<comment type="caution">
    <text evidence="1">The sequence shown here is derived from an EMBL/GenBank/DDBJ whole genome shotgun (WGS) entry which is preliminary data.</text>
</comment>
<dbReference type="EMBL" id="LFWV01000011">
    <property type="protein sequence ID" value="KON32127.1"/>
    <property type="molecule type" value="Genomic_DNA"/>
</dbReference>
<dbReference type="AlphaFoldDB" id="A0A0M0BU36"/>
<organism evidence="1 2">
    <name type="scientific">miscellaneous Crenarchaeota group-1 archaeon SG8-32-3</name>
    <dbReference type="NCBI Taxonomy" id="1685125"/>
    <lineage>
        <taxon>Archaea</taxon>
        <taxon>Candidatus Bathyarchaeota</taxon>
        <taxon>MCG-1</taxon>
    </lineage>
</organism>
<evidence type="ECO:0000313" key="2">
    <source>
        <dbReference type="Proteomes" id="UP000054016"/>
    </source>
</evidence>
<dbReference type="Proteomes" id="UP000054016">
    <property type="component" value="Unassembled WGS sequence"/>
</dbReference>
<evidence type="ECO:0000313" key="1">
    <source>
        <dbReference type="EMBL" id="KON32127.1"/>
    </source>
</evidence>
<name>A0A0M0BU36_9ARCH</name>
<gene>
    <name evidence="1" type="ORF">AC478_01255</name>
</gene>
<proteinExistence type="predicted"/>
<accession>A0A0M0BU36</accession>
<reference evidence="2" key="1">
    <citation type="submission" date="2015-06" db="EMBL/GenBank/DDBJ databases">
        <title>New insights into the roles of widespread benthic archaea in carbon and nitrogen cycling.</title>
        <authorList>
            <person name="Lazar C.S."/>
            <person name="Baker B.J."/>
            <person name="Seitz K.W."/>
            <person name="Hyde A.S."/>
            <person name="Dick G.J."/>
            <person name="Hinrichs K.-U."/>
            <person name="Teske A.P."/>
        </authorList>
    </citation>
    <scope>NUCLEOTIDE SEQUENCE [LARGE SCALE GENOMIC DNA]</scope>
</reference>
<sequence>MNCKICQRKAVTEKFCRIHLKAYKNIVEKYDCWRKALKISWREYLSEIEQNPLTGEWIKEVASYLITNEETRNGKKS</sequence>
<protein>
    <submittedName>
        <fullName evidence="1">Uncharacterized protein</fullName>
    </submittedName>
</protein>